<proteinExistence type="predicted"/>
<keyword evidence="2" id="KW-1185">Reference proteome</keyword>
<dbReference type="AlphaFoldDB" id="A0A1L9NJH2"/>
<dbReference type="EMBL" id="KV878177">
    <property type="protein sequence ID" value="OJI89373.1"/>
    <property type="molecule type" value="Genomic_DNA"/>
</dbReference>
<reference evidence="2" key="1">
    <citation type="journal article" date="2017" name="Genome Biol.">
        <title>Comparative genomics reveals high biological diversity and specific adaptations in the industrially and medically important fungal genus Aspergillus.</title>
        <authorList>
            <person name="de Vries R.P."/>
            <person name="Riley R."/>
            <person name="Wiebenga A."/>
            <person name="Aguilar-Osorio G."/>
            <person name="Amillis S."/>
            <person name="Uchima C.A."/>
            <person name="Anderluh G."/>
            <person name="Asadollahi M."/>
            <person name="Askin M."/>
            <person name="Barry K."/>
            <person name="Battaglia E."/>
            <person name="Bayram O."/>
            <person name="Benocci T."/>
            <person name="Braus-Stromeyer S.A."/>
            <person name="Caldana C."/>
            <person name="Canovas D."/>
            <person name="Cerqueira G.C."/>
            <person name="Chen F."/>
            <person name="Chen W."/>
            <person name="Choi C."/>
            <person name="Clum A."/>
            <person name="Dos Santos R.A."/>
            <person name="Damasio A.R."/>
            <person name="Diallinas G."/>
            <person name="Emri T."/>
            <person name="Fekete E."/>
            <person name="Flipphi M."/>
            <person name="Freyberg S."/>
            <person name="Gallo A."/>
            <person name="Gournas C."/>
            <person name="Habgood R."/>
            <person name="Hainaut M."/>
            <person name="Harispe M.L."/>
            <person name="Henrissat B."/>
            <person name="Hilden K.S."/>
            <person name="Hope R."/>
            <person name="Hossain A."/>
            <person name="Karabika E."/>
            <person name="Karaffa L."/>
            <person name="Karanyi Z."/>
            <person name="Krasevec N."/>
            <person name="Kuo A."/>
            <person name="Kusch H."/>
            <person name="LaButti K."/>
            <person name="Lagendijk E.L."/>
            <person name="Lapidus A."/>
            <person name="Levasseur A."/>
            <person name="Lindquist E."/>
            <person name="Lipzen A."/>
            <person name="Logrieco A.F."/>
            <person name="MacCabe A."/>
            <person name="Maekelae M.R."/>
            <person name="Malavazi I."/>
            <person name="Melin P."/>
            <person name="Meyer V."/>
            <person name="Mielnichuk N."/>
            <person name="Miskei M."/>
            <person name="Molnar A.P."/>
            <person name="Mule G."/>
            <person name="Ngan C.Y."/>
            <person name="Orejas M."/>
            <person name="Orosz E."/>
            <person name="Ouedraogo J.P."/>
            <person name="Overkamp K.M."/>
            <person name="Park H.-S."/>
            <person name="Perrone G."/>
            <person name="Piumi F."/>
            <person name="Punt P.J."/>
            <person name="Ram A.F."/>
            <person name="Ramon A."/>
            <person name="Rauscher S."/>
            <person name="Record E."/>
            <person name="Riano-Pachon D.M."/>
            <person name="Robert V."/>
            <person name="Roehrig J."/>
            <person name="Ruller R."/>
            <person name="Salamov A."/>
            <person name="Salih N.S."/>
            <person name="Samson R.A."/>
            <person name="Sandor E."/>
            <person name="Sanguinetti M."/>
            <person name="Schuetze T."/>
            <person name="Sepcic K."/>
            <person name="Shelest E."/>
            <person name="Sherlock G."/>
            <person name="Sophianopoulou V."/>
            <person name="Squina F.M."/>
            <person name="Sun H."/>
            <person name="Susca A."/>
            <person name="Todd R.B."/>
            <person name="Tsang A."/>
            <person name="Unkles S.E."/>
            <person name="van de Wiele N."/>
            <person name="van Rossen-Uffink D."/>
            <person name="Oliveira J.V."/>
            <person name="Vesth T.C."/>
            <person name="Visser J."/>
            <person name="Yu J.-H."/>
            <person name="Zhou M."/>
            <person name="Andersen M.R."/>
            <person name="Archer D.B."/>
            <person name="Baker S.E."/>
            <person name="Benoit I."/>
            <person name="Brakhage A.A."/>
            <person name="Braus G.H."/>
            <person name="Fischer R."/>
            <person name="Frisvad J.C."/>
            <person name="Goldman G.H."/>
            <person name="Houbraken J."/>
            <person name="Oakley B."/>
            <person name="Pocsi I."/>
            <person name="Scazzocchio C."/>
            <person name="Seiboth B."/>
            <person name="vanKuyk P.A."/>
            <person name="Wortman J."/>
            <person name="Dyer P.S."/>
            <person name="Grigoriev I.V."/>
        </authorList>
    </citation>
    <scope>NUCLEOTIDE SEQUENCE [LARGE SCALE GENOMIC DNA]</scope>
    <source>
        <strain evidence="2">CBS 134.48</strain>
    </source>
</reference>
<sequence>MRDLVHLKFQVSESLDRPCDAVDRHSTRVFSRRVAFAHEGRQLPRIAIASLYPLLTLAHLGTSRSLTSLNGHLKTKT</sequence>
<evidence type="ECO:0000313" key="1">
    <source>
        <dbReference type="EMBL" id="OJI89373.1"/>
    </source>
</evidence>
<gene>
    <name evidence="1" type="ORF">ASPTUDRAFT_48968</name>
</gene>
<name>A0A1L9NJH2_ASPTC</name>
<protein>
    <submittedName>
        <fullName evidence="1">Uncharacterized protein</fullName>
    </submittedName>
</protein>
<evidence type="ECO:0000313" key="2">
    <source>
        <dbReference type="Proteomes" id="UP000184304"/>
    </source>
</evidence>
<dbReference type="Proteomes" id="UP000184304">
    <property type="component" value="Unassembled WGS sequence"/>
</dbReference>
<organism evidence="1 2">
    <name type="scientific">Aspergillus tubingensis (strain CBS 134.48)</name>
    <dbReference type="NCBI Taxonomy" id="767770"/>
    <lineage>
        <taxon>Eukaryota</taxon>
        <taxon>Fungi</taxon>
        <taxon>Dikarya</taxon>
        <taxon>Ascomycota</taxon>
        <taxon>Pezizomycotina</taxon>
        <taxon>Eurotiomycetes</taxon>
        <taxon>Eurotiomycetidae</taxon>
        <taxon>Eurotiales</taxon>
        <taxon>Aspergillaceae</taxon>
        <taxon>Aspergillus</taxon>
        <taxon>Aspergillus subgen. Circumdati</taxon>
    </lineage>
</organism>
<dbReference type="OrthoDB" id="10283910at2759"/>
<dbReference type="STRING" id="767770.A0A1L9NJH2"/>
<dbReference type="VEuPathDB" id="FungiDB:ASPTUDRAFT_48968"/>
<accession>A0A1L9NJH2</accession>